<comment type="subcellular location">
    <subcellularLocation>
        <location evidence="1">Nucleus</location>
    </subcellularLocation>
</comment>
<dbReference type="EMBL" id="LSRQ01007764">
    <property type="protein sequence ID" value="OAY64672.1"/>
    <property type="molecule type" value="Genomic_DNA"/>
</dbReference>
<evidence type="ECO:0000313" key="3">
    <source>
        <dbReference type="EMBL" id="OAY64672.1"/>
    </source>
</evidence>
<dbReference type="PANTHER" id="PTHR31669:SF251">
    <property type="entry name" value="PROTEIN FAR1-RELATED SEQUENCE"/>
    <property type="match status" value="1"/>
</dbReference>
<reference evidence="3 4" key="1">
    <citation type="journal article" date="2016" name="DNA Res.">
        <title>The draft genome of MD-2 pineapple using hybrid error correction of long reads.</title>
        <authorList>
            <person name="Redwan R.M."/>
            <person name="Saidin A."/>
            <person name="Kumar S.V."/>
        </authorList>
    </citation>
    <scope>NUCLEOTIDE SEQUENCE [LARGE SCALE GENOMIC DNA]</scope>
    <source>
        <strain evidence="4">cv. MD2</strain>
        <tissue evidence="3">Leaf</tissue>
    </source>
</reference>
<dbReference type="PANTHER" id="PTHR31669">
    <property type="entry name" value="PROTEIN FAR1-RELATED SEQUENCE 10-RELATED"/>
    <property type="match status" value="1"/>
</dbReference>
<keyword evidence="1" id="KW-0539">Nucleus</keyword>
<dbReference type="GO" id="GO:0008270">
    <property type="term" value="F:zinc ion binding"/>
    <property type="evidence" value="ECO:0007669"/>
    <property type="project" value="UniProtKB-UniRule"/>
</dbReference>
<dbReference type="AlphaFoldDB" id="A0A199UIF6"/>
<gene>
    <name evidence="3" type="ORF">ACMD2_18056</name>
</gene>
<comment type="function">
    <text evidence="1">Putative transcription activator involved in regulating light control of development.</text>
</comment>
<sequence length="443" mass="52100">MRPPLTAAHGRCEHPLGKWVVSKFHNVHNHELIMSPSKSRFVKEGEQQNIHFTLEEFENKWASLIEKYIFRKYVNLKCSESINAWLKLLLDSHTSIYKFIMQFEKITITCYEREDKENFKNKDGETHLWSYDPIERQARNIYTMAIFFEFRKYLRASTAYSILELEKNVLYKISPLTQSNIQKQRLRSYMVSVDVPNMKVSCNCKLFEFFEILYSYCLKVLPYINMHSIPPHYILKRWTKDAKKGTTQQKVGILANNETTYTKEKILEILRPRVEAILSEDTKVWRHLRLHIAKEKREDDDACDHNLAMISQSSQINQRVRGYALKNPPQSQCKGKRRPQRFRPYVEKKLRKVQIVIDGLTSLERETIQNRKKRKDDDACDHNLVVKGERLGVRRTSAHVRARGDGRRTYLRPWGGGCGAPASTTPRARRAATSLQRDRIHVT</sequence>
<evidence type="ECO:0000256" key="2">
    <source>
        <dbReference type="SAM" id="MobiDB-lite"/>
    </source>
</evidence>
<name>A0A199UIF6_ANACO</name>
<keyword evidence="1" id="KW-0863">Zinc-finger</keyword>
<evidence type="ECO:0000256" key="1">
    <source>
        <dbReference type="RuleBase" id="RU367018"/>
    </source>
</evidence>
<feature type="non-terminal residue" evidence="3">
    <location>
        <position position="443"/>
    </location>
</feature>
<proteinExistence type="inferred from homology"/>
<dbReference type="GO" id="GO:0006355">
    <property type="term" value="P:regulation of DNA-templated transcription"/>
    <property type="evidence" value="ECO:0007669"/>
    <property type="project" value="UniProtKB-UniRule"/>
</dbReference>
<comment type="similarity">
    <text evidence="1">Belongs to the FHY3/FAR1 family.</text>
</comment>
<keyword evidence="1" id="KW-0479">Metal-binding</keyword>
<protein>
    <recommendedName>
        <fullName evidence="1">Protein FAR1-RELATED SEQUENCE</fullName>
    </recommendedName>
</protein>
<evidence type="ECO:0000313" key="4">
    <source>
        <dbReference type="Proteomes" id="UP000092600"/>
    </source>
</evidence>
<dbReference type="STRING" id="4615.A0A199UIF6"/>
<keyword evidence="1" id="KW-0862">Zinc</keyword>
<feature type="region of interest" description="Disordered" evidence="2">
    <location>
        <begin position="413"/>
        <end position="443"/>
    </location>
</feature>
<organism evidence="3 4">
    <name type="scientific">Ananas comosus</name>
    <name type="common">Pineapple</name>
    <name type="synonym">Ananas ananas</name>
    <dbReference type="NCBI Taxonomy" id="4615"/>
    <lineage>
        <taxon>Eukaryota</taxon>
        <taxon>Viridiplantae</taxon>
        <taxon>Streptophyta</taxon>
        <taxon>Embryophyta</taxon>
        <taxon>Tracheophyta</taxon>
        <taxon>Spermatophyta</taxon>
        <taxon>Magnoliopsida</taxon>
        <taxon>Liliopsida</taxon>
        <taxon>Poales</taxon>
        <taxon>Bromeliaceae</taxon>
        <taxon>Bromelioideae</taxon>
        <taxon>Ananas</taxon>
    </lineage>
</organism>
<accession>A0A199UIF6</accession>
<dbReference type="Proteomes" id="UP000092600">
    <property type="component" value="Unassembled WGS sequence"/>
</dbReference>
<comment type="caution">
    <text evidence="3">The sequence shown here is derived from an EMBL/GenBank/DDBJ whole genome shotgun (WGS) entry which is preliminary data.</text>
</comment>
<feature type="compositionally biased region" description="Low complexity" evidence="2">
    <location>
        <begin position="420"/>
        <end position="434"/>
    </location>
</feature>
<dbReference type="GO" id="GO:0005634">
    <property type="term" value="C:nucleus"/>
    <property type="evidence" value="ECO:0007669"/>
    <property type="project" value="UniProtKB-SubCell"/>
</dbReference>
<dbReference type="InterPro" id="IPR031052">
    <property type="entry name" value="FHY3/FAR1"/>
</dbReference>